<evidence type="ECO:0000313" key="1">
    <source>
        <dbReference type="EMBL" id="KIM54255.1"/>
    </source>
</evidence>
<dbReference type="InParanoid" id="A0A0C3D0C1"/>
<organism evidence="1 2">
    <name type="scientific">Scleroderma citrinum Foug A</name>
    <dbReference type="NCBI Taxonomy" id="1036808"/>
    <lineage>
        <taxon>Eukaryota</taxon>
        <taxon>Fungi</taxon>
        <taxon>Dikarya</taxon>
        <taxon>Basidiomycota</taxon>
        <taxon>Agaricomycotina</taxon>
        <taxon>Agaricomycetes</taxon>
        <taxon>Agaricomycetidae</taxon>
        <taxon>Boletales</taxon>
        <taxon>Sclerodermatineae</taxon>
        <taxon>Sclerodermataceae</taxon>
        <taxon>Scleroderma</taxon>
    </lineage>
</organism>
<proteinExistence type="predicted"/>
<accession>A0A0C3D0C1</accession>
<protein>
    <submittedName>
        <fullName evidence="1">Uncharacterized protein</fullName>
    </submittedName>
</protein>
<dbReference type="HOGENOM" id="CLU_2172550_0_0_1"/>
<reference evidence="2" key="2">
    <citation type="submission" date="2015-01" db="EMBL/GenBank/DDBJ databases">
        <title>Evolutionary Origins and Diversification of the Mycorrhizal Mutualists.</title>
        <authorList>
            <consortium name="DOE Joint Genome Institute"/>
            <consortium name="Mycorrhizal Genomics Consortium"/>
            <person name="Kohler A."/>
            <person name="Kuo A."/>
            <person name="Nagy L.G."/>
            <person name="Floudas D."/>
            <person name="Copeland A."/>
            <person name="Barry K.W."/>
            <person name="Cichocki N."/>
            <person name="Veneault-Fourrey C."/>
            <person name="LaButti K."/>
            <person name="Lindquist E.A."/>
            <person name="Lipzen A."/>
            <person name="Lundell T."/>
            <person name="Morin E."/>
            <person name="Murat C."/>
            <person name="Riley R."/>
            <person name="Ohm R."/>
            <person name="Sun H."/>
            <person name="Tunlid A."/>
            <person name="Henrissat B."/>
            <person name="Grigoriev I.V."/>
            <person name="Hibbett D.S."/>
            <person name="Martin F."/>
        </authorList>
    </citation>
    <scope>NUCLEOTIDE SEQUENCE [LARGE SCALE GENOMIC DNA]</scope>
    <source>
        <strain evidence="2">Foug A</strain>
    </source>
</reference>
<dbReference type="AlphaFoldDB" id="A0A0C3D0C1"/>
<dbReference type="Proteomes" id="UP000053989">
    <property type="component" value="Unassembled WGS sequence"/>
</dbReference>
<sequence length="110" mass="12706">MSNRRILAARADYVIRTWVYERVEWLMKKINTLFAIGSEQELKYILPENEVVYGIIRANIGKPSLYMSVIPESSVWGYVISSPSININIDIEQYVKHLVSIEIDSSKIDL</sequence>
<dbReference type="EMBL" id="KN822159">
    <property type="protein sequence ID" value="KIM54255.1"/>
    <property type="molecule type" value="Genomic_DNA"/>
</dbReference>
<evidence type="ECO:0000313" key="2">
    <source>
        <dbReference type="Proteomes" id="UP000053989"/>
    </source>
</evidence>
<gene>
    <name evidence="1" type="ORF">SCLCIDRAFT_31276</name>
</gene>
<keyword evidence="2" id="KW-1185">Reference proteome</keyword>
<name>A0A0C3D0C1_9AGAM</name>
<reference evidence="1 2" key="1">
    <citation type="submission" date="2014-04" db="EMBL/GenBank/DDBJ databases">
        <authorList>
            <consortium name="DOE Joint Genome Institute"/>
            <person name="Kuo A."/>
            <person name="Kohler A."/>
            <person name="Nagy L.G."/>
            <person name="Floudas D."/>
            <person name="Copeland A."/>
            <person name="Barry K.W."/>
            <person name="Cichocki N."/>
            <person name="Veneault-Fourrey C."/>
            <person name="LaButti K."/>
            <person name="Lindquist E.A."/>
            <person name="Lipzen A."/>
            <person name="Lundell T."/>
            <person name="Morin E."/>
            <person name="Murat C."/>
            <person name="Sun H."/>
            <person name="Tunlid A."/>
            <person name="Henrissat B."/>
            <person name="Grigoriev I.V."/>
            <person name="Hibbett D.S."/>
            <person name="Martin F."/>
            <person name="Nordberg H.P."/>
            <person name="Cantor M.N."/>
            <person name="Hua S.X."/>
        </authorList>
    </citation>
    <scope>NUCLEOTIDE SEQUENCE [LARGE SCALE GENOMIC DNA]</scope>
    <source>
        <strain evidence="1 2">Foug A</strain>
    </source>
</reference>